<dbReference type="Proteomes" id="UP000183028">
    <property type="component" value="Unassembled WGS sequence"/>
</dbReference>
<proteinExistence type="predicted"/>
<dbReference type="RefSeq" id="WP_272867371.1">
    <property type="nucleotide sequence ID" value="NZ_CADAXY010000018.1"/>
</dbReference>
<organism evidence="1 2">
    <name type="scientific">Sharpea azabuensis</name>
    <dbReference type="NCBI Taxonomy" id="322505"/>
    <lineage>
        <taxon>Bacteria</taxon>
        <taxon>Bacillati</taxon>
        <taxon>Bacillota</taxon>
        <taxon>Erysipelotrichia</taxon>
        <taxon>Erysipelotrichales</taxon>
        <taxon>Coprobacillaceae</taxon>
        <taxon>Sharpea</taxon>
    </lineage>
</organism>
<gene>
    <name evidence="1" type="ORF">SAMN04487834_103113</name>
</gene>
<dbReference type="EMBL" id="FNYK01000031">
    <property type="protein sequence ID" value="SEI88237.1"/>
    <property type="molecule type" value="Genomic_DNA"/>
</dbReference>
<sequence>MSVDEYNEMMNELDMLLNGGITYKNINGKKYAYYQWREIR</sequence>
<keyword evidence="2" id="KW-1185">Reference proteome</keyword>
<reference evidence="2" key="1">
    <citation type="submission" date="2016-10" db="EMBL/GenBank/DDBJ databases">
        <authorList>
            <person name="Varghese N."/>
        </authorList>
    </citation>
    <scope>NUCLEOTIDE SEQUENCE [LARGE SCALE GENOMIC DNA]</scope>
    <source>
        <strain evidence="2">DSM 20406</strain>
    </source>
</reference>
<dbReference type="AlphaFoldDB" id="A0A1H6UEY7"/>
<accession>A0A1H6UEY7</accession>
<name>A0A1H6UEY7_9FIRM</name>
<protein>
    <submittedName>
        <fullName evidence="1">Uncharacterized protein</fullName>
    </submittedName>
</protein>
<evidence type="ECO:0000313" key="2">
    <source>
        <dbReference type="Proteomes" id="UP000183028"/>
    </source>
</evidence>
<evidence type="ECO:0000313" key="1">
    <source>
        <dbReference type="EMBL" id="SEI88237.1"/>
    </source>
</evidence>